<comment type="caution">
    <text evidence="1">The sequence shown here is derived from an EMBL/GenBank/DDBJ whole genome shotgun (WGS) entry which is preliminary data.</text>
</comment>
<evidence type="ECO:0000313" key="1">
    <source>
        <dbReference type="EMBL" id="CAF9914980.1"/>
    </source>
</evidence>
<accession>A0A8H3IBU4</accession>
<proteinExistence type="predicted"/>
<reference evidence="1" key="1">
    <citation type="submission" date="2021-03" db="EMBL/GenBank/DDBJ databases">
        <authorList>
            <person name="Tagirdzhanova G."/>
        </authorList>
    </citation>
    <scope>NUCLEOTIDE SEQUENCE</scope>
</reference>
<protein>
    <submittedName>
        <fullName evidence="1">Uncharacterized protein</fullName>
    </submittedName>
</protein>
<dbReference type="EMBL" id="CAJPDT010000014">
    <property type="protein sequence ID" value="CAF9914980.1"/>
    <property type="molecule type" value="Genomic_DNA"/>
</dbReference>
<organism evidence="1 2">
    <name type="scientific">Imshaugia aleurites</name>
    <dbReference type="NCBI Taxonomy" id="172621"/>
    <lineage>
        <taxon>Eukaryota</taxon>
        <taxon>Fungi</taxon>
        <taxon>Dikarya</taxon>
        <taxon>Ascomycota</taxon>
        <taxon>Pezizomycotina</taxon>
        <taxon>Lecanoromycetes</taxon>
        <taxon>OSLEUM clade</taxon>
        <taxon>Lecanoromycetidae</taxon>
        <taxon>Lecanorales</taxon>
        <taxon>Lecanorineae</taxon>
        <taxon>Parmeliaceae</taxon>
        <taxon>Imshaugia</taxon>
    </lineage>
</organism>
<name>A0A8H3IBU4_9LECA</name>
<gene>
    <name evidence="1" type="ORF">IMSHALPRED_002298</name>
</gene>
<evidence type="ECO:0000313" key="2">
    <source>
        <dbReference type="Proteomes" id="UP000664534"/>
    </source>
</evidence>
<dbReference type="Proteomes" id="UP000664534">
    <property type="component" value="Unassembled WGS sequence"/>
</dbReference>
<keyword evidence="2" id="KW-1185">Reference proteome</keyword>
<sequence>MKNFAELILWGESQPSTGTARLVERPNGETRFVVAYGSAPDYEIRALLGDIFLKHGAVTLHHDGRDATGKHWFKCYGRGEVTWQYDGRDSSGEHWSICFGTAEPKAIICVSSKFPPKVLGVVEDAPKDLFLLPLSQQLRWLEPDVAQAVRERLETENLSGEFCG</sequence>
<dbReference type="OrthoDB" id="5420848at2759"/>
<dbReference type="AlphaFoldDB" id="A0A8H3IBU4"/>